<reference evidence="1" key="1">
    <citation type="submission" date="2023-04" db="EMBL/GenBank/DDBJ databases">
        <title>A chromosome-level genome assembly of the parasitoid wasp Eretmocerus hayati.</title>
        <authorList>
            <person name="Zhong Y."/>
            <person name="Liu S."/>
            <person name="Liu Y."/>
        </authorList>
    </citation>
    <scope>NUCLEOTIDE SEQUENCE</scope>
    <source>
        <strain evidence="1">ZJU_SS_LIU_2023</strain>
    </source>
</reference>
<dbReference type="Proteomes" id="UP001239111">
    <property type="component" value="Chromosome 1"/>
</dbReference>
<protein>
    <submittedName>
        <fullName evidence="1">Uncharacterized protein</fullName>
    </submittedName>
</protein>
<proteinExistence type="predicted"/>
<accession>A0ACC2PIU8</accession>
<keyword evidence="2" id="KW-1185">Reference proteome</keyword>
<name>A0ACC2PIU8_9HYME</name>
<organism evidence="1 2">
    <name type="scientific">Eretmocerus hayati</name>
    <dbReference type="NCBI Taxonomy" id="131215"/>
    <lineage>
        <taxon>Eukaryota</taxon>
        <taxon>Metazoa</taxon>
        <taxon>Ecdysozoa</taxon>
        <taxon>Arthropoda</taxon>
        <taxon>Hexapoda</taxon>
        <taxon>Insecta</taxon>
        <taxon>Pterygota</taxon>
        <taxon>Neoptera</taxon>
        <taxon>Endopterygota</taxon>
        <taxon>Hymenoptera</taxon>
        <taxon>Apocrita</taxon>
        <taxon>Proctotrupomorpha</taxon>
        <taxon>Chalcidoidea</taxon>
        <taxon>Aphelinidae</taxon>
        <taxon>Aphelininae</taxon>
        <taxon>Eretmocerus</taxon>
    </lineage>
</organism>
<feature type="non-terminal residue" evidence="1">
    <location>
        <position position="202"/>
    </location>
</feature>
<dbReference type="EMBL" id="CM056741">
    <property type="protein sequence ID" value="KAJ8682951.1"/>
    <property type="molecule type" value="Genomic_DNA"/>
</dbReference>
<sequence>IIKTDGMIAHLKEYLSGTALTPTSERDIINNRRDLQYPLYSLPIEGCVYRGEGNANLVVAVPSERKVIRLRKSATSESSSNVDPESCNQEKDVQRDVEFIRGVISDLLGSYVRVPEILRVGQSEIARLADKIRPVRPDFRRHKDIFAGFATRLPDYAFLPEHLSNFSDKPTFCVEIKPKQGFICDSDRLLKKCPYCLKQYYK</sequence>
<evidence type="ECO:0000313" key="1">
    <source>
        <dbReference type="EMBL" id="KAJ8682951.1"/>
    </source>
</evidence>
<evidence type="ECO:0000313" key="2">
    <source>
        <dbReference type="Proteomes" id="UP001239111"/>
    </source>
</evidence>
<feature type="non-terminal residue" evidence="1">
    <location>
        <position position="1"/>
    </location>
</feature>
<comment type="caution">
    <text evidence="1">The sequence shown here is derived from an EMBL/GenBank/DDBJ whole genome shotgun (WGS) entry which is preliminary data.</text>
</comment>
<gene>
    <name evidence="1" type="ORF">QAD02_018743</name>
</gene>